<comment type="caution">
    <text evidence="2">The sequence shown here is derived from an EMBL/GenBank/DDBJ whole genome shotgun (WGS) entry which is preliminary data.</text>
</comment>
<sequence length="132" mass="14130">MYVFDKLEGKGKWAFSPWIGVVGSVVFIIVCSAVRLWYGLDPVTNNTIALTGAVMICFGAFTVARPVIRAGGYRSWHEKGQVIDCGHIPPTDEEIAEDRQLLLDSKAVNLTGPALAIAGTLINGASGLLPFP</sequence>
<gene>
    <name evidence="2" type="ORF">FOB26_05195</name>
</gene>
<evidence type="ECO:0000256" key="1">
    <source>
        <dbReference type="SAM" id="Phobius"/>
    </source>
</evidence>
<evidence type="ECO:0000313" key="2">
    <source>
        <dbReference type="EMBL" id="NRF18491.1"/>
    </source>
</evidence>
<reference evidence="2" key="1">
    <citation type="submission" date="2019-07" db="EMBL/GenBank/DDBJ databases">
        <title>FDA dAtabase for Regulatory Grade micrObial Sequences (FDA-ARGOS): Supporting development and validation of Infectious Disease Dx tests.</title>
        <authorList>
            <person name="Bachman M."/>
            <person name="Young C."/>
            <person name="Tallon L."/>
            <person name="Sadzewicz L."/>
            <person name="Vavikolanu K."/>
            <person name="Mehta A."/>
            <person name="Aluvathingal J."/>
            <person name="Nadendla S."/>
            <person name="Nandy P."/>
            <person name="Geyer C."/>
            <person name="Yan Y."/>
            <person name="Sichtig H."/>
        </authorList>
    </citation>
    <scope>NUCLEOTIDE SEQUENCE</scope>
    <source>
        <strain evidence="2">FDAARGOS_618</strain>
    </source>
</reference>
<keyword evidence="1" id="KW-0812">Transmembrane</keyword>
<dbReference type="RefSeq" id="WP_172873937.1">
    <property type="nucleotide sequence ID" value="NZ_JABRWL010000005.1"/>
</dbReference>
<name>A0AA44IYB9_9HYPH</name>
<dbReference type="Proteomes" id="UP001155820">
    <property type="component" value="Unassembled WGS sequence"/>
</dbReference>
<keyword evidence="1" id="KW-1133">Transmembrane helix</keyword>
<feature type="transmembrane region" description="Helical" evidence="1">
    <location>
        <begin position="48"/>
        <end position="68"/>
    </location>
</feature>
<proteinExistence type="predicted"/>
<accession>A0AA44IYB9</accession>
<dbReference type="EMBL" id="JABRWM010000006">
    <property type="protein sequence ID" value="NRF18491.1"/>
    <property type="molecule type" value="Genomic_DNA"/>
</dbReference>
<feature type="transmembrane region" description="Helical" evidence="1">
    <location>
        <begin position="12"/>
        <end position="36"/>
    </location>
</feature>
<keyword evidence="3" id="KW-1185">Reference proteome</keyword>
<keyword evidence="1" id="KW-0472">Membrane</keyword>
<organism evidence="2 3">
    <name type="scientific">Agrobacterium pusense</name>
    <dbReference type="NCBI Taxonomy" id="648995"/>
    <lineage>
        <taxon>Bacteria</taxon>
        <taxon>Pseudomonadati</taxon>
        <taxon>Pseudomonadota</taxon>
        <taxon>Alphaproteobacteria</taxon>
        <taxon>Hyphomicrobiales</taxon>
        <taxon>Rhizobiaceae</taxon>
        <taxon>Rhizobium/Agrobacterium group</taxon>
        <taxon>Agrobacterium</taxon>
    </lineage>
</organism>
<protein>
    <submittedName>
        <fullName evidence="2">Uncharacterized protein</fullName>
    </submittedName>
</protein>
<dbReference type="AlphaFoldDB" id="A0AA44IYB9"/>
<evidence type="ECO:0000313" key="3">
    <source>
        <dbReference type="Proteomes" id="UP001155820"/>
    </source>
</evidence>